<evidence type="ECO:0000313" key="6">
    <source>
        <dbReference type="Proteomes" id="UP000811609"/>
    </source>
</evidence>
<dbReference type="GO" id="GO:0008420">
    <property type="term" value="F:RNA polymerase II CTD heptapeptide repeat phosphatase activity"/>
    <property type="evidence" value="ECO:0007669"/>
    <property type="project" value="UniProtKB-UniRule"/>
</dbReference>
<feature type="compositionally biased region" description="Basic and acidic residues" evidence="3">
    <location>
        <begin position="241"/>
        <end position="268"/>
    </location>
</feature>
<dbReference type="PANTHER" id="PTHR14732">
    <property type="entry name" value="RNA POLYMERASE II SUBUNIT B1 CTD PHOSPHATASE RPAP2-RELATED"/>
    <property type="match status" value="1"/>
</dbReference>
<feature type="compositionally biased region" description="Basic and acidic residues" evidence="3">
    <location>
        <begin position="275"/>
        <end position="292"/>
    </location>
</feature>
<comment type="function">
    <text evidence="2">Putative RNA polymerase II subunit B1 C-terminal domain (CTD) phosphatase involved in RNA polymerase II transcription regulation.</text>
</comment>
<comment type="catalytic activity">
    <reaction evidence="2">
        <text>O-phospho-L-threonyl-[protein] + H2O = L-threonyl-[protein] + phosphate</text>
        <dbReference type="Rhea" id="RHEA:47004"/>
        <dbReference type="Rhea" id="RHEA-COMP:11060"/>
        <dbReference type="Rhea" id="RHEA-COMP:11605"/>
        <dbReference type="ChEBI" id="CHEBI:15377"/>
        <dbReference type="ChEBI" id="CHEBI:30013"/>
        <dbReference type="ChEBI" id="CHEBI:43474"/>
        <dbReference type="ChEBI" id="CHEBI:61977"/>
        <dbReference type="EC" id="3.1.3.16"/>
    </reaction>
</comment>
<keyword evidence="2" id="KW-0863">Zinc-finger</keyword>
<dbReference type="FunFam" id="1.25.40.820:FF:000006">
    <property type="entry name" value="Putative RNA polymerase II subunit B1 CTD phosphatase RPAP2 homolog"/>
    <property type="match status" value="1"/>
</dbReference>
<dbReference type="GO" id="GO:0043175">
    <property type="term" value="F:RNA polymerase core enzyme binding"/>
    <property type="evidence" value="ECO:0007669"/>
    <property type="project" value="UniProtKB-UniRule"/>
</dbReference>
<feature type="domain" description="RTR1-type" evidence="4">
    <location>
        <begin position="32"/>
        <end position="117"/>
    </location>
</feature>
<dbReference type="EMBL" id="CM031818">
    <property type="protein sequence ID" value="KAG6638211.1"/>
    <property type="molecule type" value="Genomic_DNA"/>
</dbReference>
<sequence length="664" mass="73182">MAKDQSISVKDAVYKLQLSLLEGIQDENHLFAAGSLMSRSDYEDVVTERSIVNLCGYPLCRNSLPADRPRKGRYRISLKEHKVYDLQETYMYCSSSCAVNSQAFAKSLQDERCSVLDLDKLNEVLRLFGNLSLDSKDGLGKNGDLGLSGLTIQEKPKTKVGEVPLEEWVGPSNAIEGYVPQRERSSKSSLLKNPKGGSKARHTKLNSEKDFVINEMDFISTIITEDEYSVSKMPSGSTKTPSDDKIREPKGKVNCKDLEDQVAIREKPSAPTKNPGERKSRESKGEESRMATKGEYIITGLPSTSNPCPTSSSVSTAEAEEEAADEKAAMSKETTCKSSFKPSGMKKSGRTVTWADEKVDGSGDGNLCEVSDMEDKKEAPERLSGKDVEDNDEKLRFDSAEACAIALNEAAEAVASGESDARDAISEAGIIILPHQGDVDEGELMDDIDMLESEPTPLKWPRKPGVPHSELFNPEDSWYDAPPEGFNLTLSPFAKMWMALFAWTTASSLAYIYGKDESFHEEYHSVNGREYPNKIVLADGRSSEIKQTLAGCLARALPGLIADLRLPTPISILERGLGRLLDTMTFLDALPAFRSKQWQVIVLLFIEALSVCRIPALTSHLTNRRMFLTKVLDGAQISVEEYEIMKDLMIPLGRVPHFSSQSGA</sequence>
<dbReference type="PANTHER" id="PTHR14732:SF0">
    <property type="entry name" value="RNA POLYMERASE II SUBUNIT B1 CTD PHOSPHATASE RPAP2-RELATED"/>
    <property type="match status" value="1"/>
</dbReference>
<evidence type="ECO:0000259" key="4">
    <source>
        <dbReference type="PROSITE" id="PS51479"/>
    </source>
</evidence>
<keyword evidence="2" id="KW-0904">Protein phosphatase</keyword>
<feature type="region of interest" description="Disordered" evidence="3">
    <location>
        <begin position="230"/>
        <end position="389"/>
    </location>
</feature>
<dbReference type="InterPro" id="IPR039693">
    <property type="entry name" value="Rtr1/RPAP2"/>
</dbReference>
<feature type="region of interest" description="Disordered" evidence="3">
    <location>
        <begin position="179"/>
        <end position="203"/>
    </location>
</feature>
<comment type="similarity">
    <text evidence="1 2">Belongs to the RPAP2 family.</text>
</comment>
<dbReference type="EMBL" id="CM031818">
    <property type="protein sequence ID" value="KAG6638213.1"/>
    <property type="molecule type" value="Genomic_DNA"/>
</dbReference>
<dbReference type="GO" id="GO:0008270">
    <property type="term" value="F:zinc ion binding"/>
    <property type="evidence" value="ECO:0007669"/>
    <property type="project" value="UniProtKB-KW"/>
</dbReference>
<organism evidence="5 6">
    <name type="scientific">Carya illinoinensis</name>
    <name type="common">Pecan</name>
    <dbReference type="NCBI Taxonomy" id="32201"/>
    <lineage>
        <taxon>Eukaryota</taxon>
        <taxon>Viridiplantae</taxon>
        <taxon>Streptophyta</taxon>
        <taxon>Embryophyta</taxon>
        <taxon>Tracheophyta</taxon>
        <taxon>Spermatophyta</taxon>
        <taxon>Magnoliopsida</taxon>
        <taxon>eudicotyledons</taxon>
        <taxon>Gunneridae</taxon>
        <taxon>Pentapetalae</taxon>
        <taxon>rosids</taxon>
        <taxon>fabids</taxon>
        <taxon>Fagales</taxon>
        <taxon>Juglandaceae</taxon>
        <taxon>Carya</taxon>
    </lineage>
</organism>
<dbReference type="EC" id="3.1.3.16" evidence="2"/>
<keyword evidence="2" id="KW-0479">Metal-binding</keyword>
<evidence type="ECO:0000256" key="3">
    <source>
        <dbReference type="SAM" id="MobiDB-lite"/>
    </source>
</evidence>
<dbReference type="Proteomes" id="UP000811609">
    <property type="component" value="Chromosome 10"/>
</dbReference>
<dbReference type="EMBL" id="CM031818">
    <property type="protein sequence ID" value="KAG6638209.1"/>
    <property type="molecule type" value="Genomic_DNA"/>
</dbReference>
<feature type="compositionally biased region" description="Low complexity" evidence="3">
    <location>
        <begin position="302"/>
        <end position="317"/>
    </location>
</feature>
<evidence type="ECO:0000313" key="5">
    <source>
        <dbReference type="EMBL" id="KAG6638213.1"/>
    </source>
</evidence>
<protein>
    <recommendedName>
        <fullName evidence="2">RNA polymerase II subunit B1 CTD phosphatase RPAP2 homolog</fullName>
        <ecNumber evidence="2">3.1.3.16</ecNumber>
    </recommendedName>
</protein>
<dbReference type="PROSITE" id="PS51479">
    <property type="entry name" value="ZF_RTR1"/>
    <property type="match status" value="1"/>
</dbReference>
<dbReference type="Pfam" id="PF04181">
    <property type="entry name" value="RPAP2_Rtr1"/>
    <property type="match status" value="1"/>
</dbReference>
<dbReference type="GO" id="GO:0005737">
    <property type="term" value="C:cytoplasm"/>
    <property type="evidence" value="ECO:0007669"/>
    <property type="project" value="TreeGrafter"/>
</dbReference>
<dbReference type="AlphaFoldDB" id="A0A8T1P9N1"/>
<dbReference type="InterPro" id="IPR007308">
    <property type="entry name" value="Rtr1/RPAP2_dom"/>
</dbReference>
<gene>
    <name evidence="5" type="ORF">CIPAW_10G020000</name>
</gene>
<comment type="catalytic activity">
    <reaction evidence="2">
        <text>O-phospho-L-seryl-[protein] + H2O = L-seryl-[protein] + phosphate</text>
        <dbReference type="Rhea" id="RHEA:20629"/>
        <dbReference type="Rhea" id="RHEA-COMP:9863"/>
        <dbReference type="Rhea" id="RHEA-COMP:11604"/>
        <dbReference type="ChEBI" id="CHEBI:15377"/>
        <dbReference type="ChEBI" id="CHEBI:29999"/>
        <dbReference type="ChEBI" id="CHEBI:43474"/>
        <dbReference type="ChEBI" id="CHEBI:83421"/>
        <dbReference type="EC" id="3.1.3.16"/>
    </reaction>
</comment>
<evidence type="ECO:0000256" key="2">
    <source>
        <dbReference type="RuleBase" id="RU367080"/>
    </source>
</evidence>
<proteinExistence type="inferred from homology"/>
<keyword evidence="6" id="KW-1185">Reference proteome</keyword>
<evidence type="ECO:0000256" key="1">
    <source>
        <dbReference type="PROSITE-ProRule" id="PRU00812"/>
    </source>
</evidence>
<dbReference type="GO" id="GO:0005634">
    <property type="term" value="C:nucleus"/>
    <property type="evidence" value="ECO:0007669"/>
    <property type="project" value="UniProtKB-SubCell"/>
</dbReference>
<comment type="subcellular location">
    <subcellularLocation>
        <location evidence="2">Nucleus</location>
    </subcellularLocation>
</comment>
<keyword evidence="2" id="KW-0539">Nucleus</keyword>
<keyword evidence="2" id="KW-0378">Hydrolase</keyword>
<reference evidence="5" key="1">
    <citation type="submission" date="2020-12" db="EMBL/GenBank/DDBJ databases">
        <title>WGS assembly of Carya illinoinensis cv. Pawnee.</title>
        <authorList>
            <person name="Platts A."/>
            <person name="Shu S."/>
            <person name="Wright S."/>
            <person name="Barry K."/>
            <person name="Edger P."/>
            <person name="Pires J.C."/>
            <person name="Schmutz J."/>
        </authorList>
    </citation>
    <scope>NUCLEOTIDE SEQUENCE</scope>
    <source>
        <tissue evidence="5">Leaf</tissue>
    </source>
</reference>
<comment type="caution">
    <text evidence="5">The sequence shown here is derived from an EMBL/GenBank/DDBJ whole genome shotgun (WGS) entry which is preliminary data.</text>
</comment>
<feature type="compositionally biased region" description="Basic and acidic residues" evidence="3">
    <location>
        <begin position="373"/>
        <end position="389"/>
    </location>
</feature>
<dbReference type="EMBL" id="CM031818">
    <property type="protein sequence ID" value="KAG6638210.1"/>
    <property type="molecule type" value="Genomic_DNA"/>
</dbReference>
<keyword evidence="2" id="KW-0862">Zinc</keyword>
<name>A0A8T1P9N1_CARIL</name>
<accession>A0A8T1P9N1</accession>